<dbReference type="AlphaFoldDB" id="A0A1H3HJ21"/>
<dbReference type="GO" id="GO:0008270">
    <property type="term" value="F:zinc ion binding"/>
    <property type="evidence" value="ECO:0007669"/>
    <property type="project" value="UniProtKB-KW"/>
</dbReference>
<dbReference type="InterPro" id="IPR038718">
    <property type="entry name" value="SNF2-like_sf"/>
</dbReference>
<dbReference type="OrthoDB" id="9760715at2"/>
<dbReference type="SUPFAM" id="SSF52540">
    <property type="entry name" value="P-loop containing nucleoside triphosphate hydrolases"/>
    <property type="match status" value="2"/>
</dbReference>
<dbReference type="InterPro" id="IPR049730">
    <property type="entry name" value="SNF2/RAD54-like_C"/>
</dbReference>
<keyword evidence="6" id="KW-0347">Helicase</keyword>
<dbReference type="EMBL" id="FNON01000004">
    <property type="protein sequence ID" value="SDY15553.1"/>
    <property type="molecule type" value="Genomic_DNA"/>
</dbReference>
<evidence type="ECO:0000259" key="3">
    <source>
        <dbReference type="PROSITE" id="PS50966"/>
    </source>
</evidence>
<dbReference type="InterPro" id="IPR014001">
    <property type="entry name" value="Helicase_ATP-bd"/>
</dbReference>
<dbReference type="RefSeq" id="WP_091291702.1">
    <property type="nucleotide sequence ID" value="NZ_FNON01000004.1"/>
</dbReference>
<feature type="domain" description="SWIM-type" evidence="3">
    <location>
        <begin position="62"/>
        <end position="97"/>
    </location>
</feature>
<accession>A0A1H3HJ21</accession>
<name>A0A1H3HJ21_9PSEU</name>
<evidence type="ECO:0000259" key="5">
    <source>
        <dbReference type="PROSITE" id="PS51194"/>
    </source>
</evidence>
<keyword evidence="7" id="KW-1185">Reference proteome</keyword>
<dbReference type="Proteomes" id="UP000199515">
    <property type="component" value="Unassembled WGS sequence"/>
</dbReference>
<dbReference type="Pfam" id="PF00271">
    <property type="entry name" value="Helicase_C"/>
    <property type="match status" value="1"/>
</dbReference>
<evidence type="ECO:0000313" key="6">
    <source>
        <dbReference type="EMBL" id="SDY15553.1"/>
    </source>
</evidence>
<keyword evidence="2" id="KW-0863">Zinc-finger</keyword>
<dbReference type="SMART" id="SM00490">
    <property type="entry name" value="HELICc"/>
    <property type="match status" value="1"/>
</dbReference>
<dbReference type="PROSITE" id="PS50966">
    <property type="entry name" value="ZF_SWIM"/>
    <property type="match status" value="1"/>
</dbReference>
<sequence length="1062" mass="117512">MATLPAFDTDDLKDVVGGATYARGVEHAKRYAIAEPAWSPAKGTLSGPVPGSRGDTYRATVYFHTIEGEPAELQAGQCTCPVGYNCKHVTALVLAAADAGRRAARPVSWETSLGYLLEHEPVTPRTPLAIELTLTGRSPLAKLVKQGKRGWIASGLSWTKLAALHHYDEHPSEQLRVLQELFALYQAHNPSRNFYGDVRTIDLSGFDSHQLWPLLEEAATHGVRLVHGGKDLGELDPPTSGDVCLDVTTASGDGLAVAPSIRLGGVPADAVPVAFIGSGGHGLVYVDRADTERSDDPAGWRLRLARLNPPAPPQLQRMALEREKLSIPPGELPRFRDEYCPRLRTVATLVSSDSSFTPPKVSGPKLIVHAEYGKEHALEVSWEWAYRVGESKFRDPLGTEDVSGYRDLGREEKLLAALDVPPGFAPRRKRLACEGVDTMQFTTEVLPLLRGRPDVEVEVTGQPADYREAGDSLSIGFSTAELVGKRDWFGLDIAFFVEGHPIAFINVFLALSRGESQLLLPSGAYFSLLKPEFQTLKRLMEEARMMQDKPSGPLQISRYQVTLWDELTALGVVDQQAEAWRRQLADLRSLDQVGAVDPPASLTAHLRPYQVDGFRWLAFLWKFGLGGILADDMGLGKTVQTLALICHAQASAPFLIVAPTSVAPNWAAEAARFAPGLKVVVLTDTLKKRKQTLAEAIGDADVVVTSYTLFRLDIDAYTEREWAGLVLDEAQFVKNHNAKAHQCARKLDAPFKLAITGTPMENNLMELWSLLSITAPGLFPNPHRFEEYYVRPIEKRGDPEKLGRLRRRIKPLVKRRTKEQVAADLPEKQEQVLEVNLHPKHRRLYQTHLQRERQKILGLVRDLDKNRFTIFQSLTLLRRLSLDAGLVDEEHSGLPSAKVDALVEQLQDVTGGGHRALVFSQFTGFLDVVRKRLEAEGFTYCYLDGSTRRRGEVIERFKTGTDPVFLISLKAGGFGLNLTEADYCFLLDPWWNPASEAQAVDRTHRIGQTRNVMVYRLIAKDTIEQKVMALKAKKAELVASVMDDGNAFGSGLDAEDIRGLFA</sequence>
<dbReference type="InterPro" id="IPR007527">
    <property type="entry name" value="Znf_SWIM"/>
</dbReference>
<dbReference type="PANTHER" id="PTHR10799">
    <property type="entry name" value="SNF2/RAD54 HELICASE FAMILY"/>
    <property type="match status" value="1"/>
</dbReference>
<dbReference type="PROSITE" id="PS51192">
    <property type="entry name" value="HELICASE_ATP_BIND_1"/>
    <property type="match status" value="1"/>
</dbReference>
<feature type="domain" description="Helicase ATP-binding" evidence="4">
    <location>
        <begin position="618"/>
        <end position="777"/>
    </location>
</feature>
<evidence type="ECO:0000256" key="2">
    <source>
        <dbReference type="PROSITE-ProRule" id="PRU00325"/>
    </source>
</evidence>
<dbReference type="GO" id="GO:0005524">
    <property type="term" value="F:ATP binding"/>
    <property type="evidence" value="ECO:0007669"/>
    <property type="project" value="InterPro"/>
</dbReference>
<dbReference type="STRING" id="589385.SAMN05421504_104691"/>
<dbReference type="Gene3D" id="3.40.50.300">
    <property type="entry name" value="P-loop containing nucleotide triphosphate hydrolases"/>
    <property type="match status" value="1"/>
</dbReference>
<keyword evidence="2" id="KW-0862">Zinc</keyword>
<dbReference type="Pfam" id="PF00176">
    <property type="entry name" value="SNF2-rel_dom"/>
    <property type="match status" value="1"/>
</dbReference>
<protein>
    <submittedName>
        <fullName evidence="6">Helicase conserved C-terminal domain-containing protein</fullName>
    </submittedName>
</protein>
<evidence type="ECO:0000259" key="4">
    <source>
        <dbReference type="PROSITE" id="PS51192"/>
    </source>
</evidence>
<dbReference type="SMART" id="SM00487">
    <property type="entry name" value="DEXDc"/>
    <property type="match status" value="1"/>
</dbReference>
<organism evidence="6 7">
    <name type="scientific">Amycolatopsis xylanica</name>
    <dbReference type="NCBI Taxonomy" id="589385"/>
    <lineage>
        <taxon>Bacteria</taxon>
        <taxon>Bacillati</taxon>
        <taxon>Actinomycetota</taxon>
        <taxon>Actinomycetes</taxon>
        <taxon>Pseudonocardiales</taxon>
        <taxon>Pseudonocardiaceae</taxon>
        <taxon>Amycolatopsis</taxon>
    </lineage>
</organism>
<dbReference type="GO" id="GO:0004386">
    <property type="term" value="F:helicase activity"/>
    <property type="evidence" value="ECO:0007669"/>
    <property type="project" value="UniProtKB-KW"/>
</dbReference>
<proteinExistence type="predicted"/>
<dbReference type="InterPro" id="IPR001650">
    <property type="entry name" value="Helicase_C-like"/>
</dbReference>
<keyword evidence="6" id="KW-0067">ATP-binding</keyword>
<keyword evidence="6" id="KW-0547">Nucleotide-binding</keyword>
<reference evidence="6 7" key="1">
    <citation type="submission" date="2016-10" db="EMBL/GenBank/DDBJ databases">
        <authorList>
            <person name="de Groot N.N."/>
        </authorList>
    </citation>
    <scope>NUCLEOTIDE SEQUENCE [LARGE SCALE GENOMIC DNA]</scope>
    <source>
        <strain evidence="6 7">CPCC 202699</strain>
    </source>
</reference>
<dbReference type="CDD" id="cd18793">
    <property type="entry name" value="SF2_C_SNF"/>
    <property type="match status" value="1"/>
</dbReference>
<dbReference type="GO" id="GO:0016787">
    <property type="term" value="F:hydrolase activity"/>
    <property type="evidence" value="ECO:0007669"/>
    <property type="project" value="UniProtKB-KW"/>
</dbReference>
<gene>
    <name evidence="6" type="ORF">SAMN05421504_104691</name>
</gene>
<feature type="domain" description="Helicase C-terminal" evidence="5">
    <location>
        <begin position="898"/>
        <end position="1045"/>
    </location>
</feature>
<evidence type="ECO:0000313" key="7">
    <source>
        <dbReference type="Proteomes" id="UP000199515"/>
    </source>
</evidence>
<dbReference type="CDD" id="cd18012">
    <property type="entry name" value="DEXQc_arch_SWI2_SNF2"/>
    <property type="match status" value="1"/>
</dbReference>
<dbReference type="Gene3D" id="3.40.50.10810">
    <property type="entry name" value="Tandem AAA-ATPase domain"/>
    <property type="match status" value="1"/>
</dbReference>
<keyword evidence="1" id="KW-0378">Hydrolase</keyword>
<keyword evidence="2" id="KW-0479">Metal-binding</keyword>
<dbReference type="InterPro" id="IPR027417">
    <property type="entry name" value="P-loop_NTPase"/>
</dbReference>
<dbReference type="InterPro" id="IPR000330">
    <property type="entry name" value="SNF2_N"/>
</dbReference>
<evidence type="ECO:0000256" key="1">
    <source>
        <dbReference type="ARBA" id="ARBA00022801"/>
    </source>
</evidence>
<dbReference type="PROSITE" id="PS51194">
    <property type="entry name" value="HELICASE_CTER"/>
    <property type="match status" value="1"/>
</dbReference>